<keyword evidence="9 14" id="KW-0378">Hydrolase</keyword>
<dbReference type="InterPro" id="IPR041540">
    <property type="entry name" value="VATC"/>
</dbReference>
<dbReference type="GO" id="GO:0008270">
    <property type="term" value="F:zinc ion binding"/>
    <property type="evidence" value="ECO:0007669"/>
    <property type="project" value="UniProtKB-KW"/>
</dbReference>
<reference evidence="18" key="1">
    <citation type="submission" date="2020-03" db="EMBL/GenBank/DDBJ databases">
        <title>Transcriptomic Profiling of the Digestive Tract of the Rat Flea, Xenopsylla cheopis, Following Blood Feeding and Infection with Yersinia pestis.</title>
        <authorList>
            <person name="Bland D.M."/>
            <person name="Martens C.A."/>
            <person name="Virtaneva K."/>
            <person name="Kanakabandi K."/>
            <person name="Long D."/>
            <person name="Rosenke R."/>
            <person name="Saturday G.A."/>
            <person name="Hoyt F.H."/>
            <person name="Bruno D.P."/>
            <person name="Ribeiro J.M.C."/>
            <person name="Hinnebusch J."/>
        </authorList>
    </citation>
    <scope>NUCLEOTIDE SEQUENCE</scope>
</reference>
<evidence type="ECO:0000256" key="1">
    <source>
        <dbReference type="ARBA" id="ARBA00004496"/>
    </source>
</evidence>
<keyword evidence="11 13" id="KW-0040">ANK repeat</keyword>
<feature type="coiled-coil region" evidence="15">
    <location>
        <begin position="588"/>
        <end position="625"/>
    </location>
</feature>
<evidence type="ECO:0000256" key="2">
    <source>
        <dbReference type="ARBA" id="ARBA00009262"/>
    </source>
</evidence>
<dbReference type="Pfam" id="PF18826">
    <property type="entry name" value="bVLRF1"/>
    <property type="match status" value="1"/>
</dbReference>
<dbReference type="GO" id="GO:0005737">
    <property type="term" value="C:cytoplasm"/>
    <property type="evidence" value="ECO:0007669"/>
    <property type="project" value="UniProtKB-SubCell"/>
</dbReference>
<dbReference type="SUPFAM" id="SSF48403">
    <property type="entry name" value="Ankyrin repeat"/>
    <property type="match status" value="1"/>
</dbReference>
<comment type="similarity">
    <text evidence="2 14">Belongs to the ANKZF1/VMS1 family.</text>
</comment>
<dbReference type="PROSITE" id="PS50088">
    <property type="entry name" value="ANK_REPEAT"/>
    <property type="match status" value="1"/>
</dbReference>
<keyword evidence="10" id="KW-0862">Zinc</keyword>
<feature type="region of interest" description="Disordered" evidence="16">
    <location>
        <begin position="354"/>
        <end position="400"/>
    </location>
</feature>
<dbReference type="GO" id="GO:0004519">
    <property type="term" value="F:endonuclease activity"/>
    <property type="evidence" value="ECO:0007669"/>
    <property type="project" value="UniProtKB-KW"/>
</dbReference>
<evidence type="ECO:0000256" key="16">
    <source>
        <dbReference type="SAM" id="MobiDB-lite"/>
    </source>
</evidence>
<evidence type="ECO:0000256" key="11">
    <source>
        <dbReference type="ARBA" id="ARBA00023043"/>
    </source>
</evidence>
<feature type="domain" description="VLRF1" evidence="17">
    <location>
        <begin position="195"/>
        <end position="337"/>
    </location>
</feature>
<evidence type="ECO:0000256" key="3">
    <source>
        <dbReference type="ARBA" id="ARBA00022490"/>
    </source>
</evidence>
<dbReference type="GO" id="GO:0036503">
    <property type="term" value="P:ERAD pathway"/>
    <property type="evidence" value="ECO:0007669"/>
    <property type="project" value="TreeGrafter"/>
</dbReference>
<dbReference type="InterPro" id="IPR013087">
    <property type="entry name" value="Znf_C2H2_type"/>
</dbReference>
<dbReference type="EMBL" id="GIIL01002258">
    <property type="protein sequence ID" value="NOV45984.1"/>
    <property type="molecule type" value="Transcribed_RNA"/>
</dbReference>
<dbReference type="PROSITE" id="PS52044">
    <property type="entry name" value="VLRF1"/>
    <property type="match status" value="1"/>
</dbReference>
<dbReference type="PROSITE" id="PS00028">
    <property type="entry name" value="ZINC_FINGER_C2H2_1"/>
    <property type="match status" value="1"/>
</dbReference>
<feature type="region of interest" description="Disordered" evidence="16">
    <location>
        <begin position="108"/>
        <end position="137"/>
    </location>
</feature>
<dbReference type="Gene3D" id="1.25.40.20">
    <property type="entry name" value="Ankyrin repeat-containing domain"/>
    <property type="match status" value="1"/>
</dbReference>
<feature type="region of interest" description="Disordered" evidence="16">
    <location>
        <begin position="231"/>
        <end position="254"/>
    </location>
</feature>
<comment type="domain">
    <text evidence="14">The VLRF1 domain mediates binding to the 60S ribosomal subunit.</text>
</comment>
<name>A0A6M2DJB8_XENCH</name>
<organism evidence="18">
    <name type="scientific">Xenopsylla cheopis</name>
    <name type="common">Oriental rat flea</name>
    <name type="synonym">Pulex cheopis</name>
    <dbReference type="NCBI Taxonomy" id="163159"/>
    <lineage>
        <taxon>Eukaryota</taxon>
        <taxon>Metazoa</taxon>
        <taxon>Ecdysozoa</taxon>
        <taxon>Arthropoda</taxon>
        <taxon>Hexapoda</taxon>
        <taxon>Insecta</taxon>
        <taxon>Pterygota</taxon>
        <taxon>Neoptera</taxon>
        <taxon>Endopterygota</taxon>
        <taxon>Siphonaptera</taxon>
        <taxon>Pulicidae</taxon>
        <taxon>Xenopsyllinae</taxon>
        <taxon>Xenopsylla</taxon>
    </lineage>
</organism>
<protein>
    <submittedName>
        <fullName evidence="18">Putative ankyrin repeat and zinc finger domain-containing protein 1</fullName>
    </submittedName>
</protein>
<evidence type="ECO:0000256" key="14">
    <source>
        <dbReference type="PROSITE-ProRule" id="PRU01389"/>
    </source>
</evidence>
<dbReference type="InterPro" id="IPR036770">
    <property type="entry name" value="Ankyrin_rpt-contain_sf"/>
</dbReference>
<keyword evidence="7 14" id="KW-0255">Endonuclease</keyword>
<dbReference type="InterPro" id="IPR041175">
    <property type="entry name" value="VLRF1/Vms1"/>
</dbReference>
<keyword evidence="12 15" id="KW-0175">Coiled coil</keyword>
<evidence type="ECO:0000256" key="15">
    <source>
        <dbReference type="SAM" id="Coils"/>
    </source>
</evidence>
<evidence type="ECO:0000256" key="12">
    <source>
        <dbReference type="ARBA" id="ARBA00023054"/>
    </source>
</evidence>
<keyword evidence="3 14" id="KW-0963">Cytoplasm</keyword>
<evidence type="ECO:0000256" key="4">
    <source>
        <dbReference type="ARBA" id="ARBA00022722"/>
    </source>
</evidence>
<comment type="subcellular location">
    <subcellularLocation>
        <location evidence="1">Cytoplasm</location>
    </subcellularLocation>
</comment>
<dbReference type="InterPro" id="IPR047139">
    <property type="entry name" value="ANKZ1/VMS1"/>
</dbReference>
<evidence type="ECO:0000256" key="9">
    <source>
        <dbReference type="ARBA" id="ARBA00022801"/>
    </source>
</evidence>
<dbReference type="Pfam" id="PF18716">
    <property type="entry name" value="VATC"/>
    <property type="match status" value="1"/>
</dbReference>
<dbReference type="AlphaFoldDB" id="A0A6M2DJB8"/>
<feature type="active site" evidence="14">
    <location>
        <position position="238"/>
    </location>
</feature>
<dbReference type="PANTHER" id="PTHR16036:SF2">
    <property type="entry name" value="TRNA ENDONUCLEASE ANKZF1"/>
    <property type="match status" value="1"/>
</dbReference>
<evidence type="ECO:0000256" key="8">
    <source>
        <dbReference type="ARBA" id="ARBA00022771"/>
    </source>
</evidence>
<dbReference type="InterPro" id="IPR002110">
    <property type="entry name" value="Ankyrin_rpt"/>
</dbReference>
<dbReference type="PANTHER" id="PTHR16036">
    <property type="entry name" value="ANKYRIN REPEAT AND ZINC FINGER DOMAIN-CONTAINING PROTEIN 1"/>
    <property type="match status" value="1"/>
</dbReference>
<feature type="compositionally biased region" description="Polar residues" evidence="16">
    <location>
        <begin position="231"/>
        <end position="240"/>
    </location>
</feature>
<evidence type="ECO:0000256" key="10">
    <source>
        <dbReference type="ARBA" id="ARBA00022833"/>
    </source>
</evidence>
<keyword evidence="5" id="KW-0479">Metal-binding</keyword>
<feature type="compositionally biased region" description="Acidic residues" evidence="16">
    <location>
        <begin position="124"/>
        <end position="137"/>
    </location>
</feature>
<keyword evidence="8" id="KW-0863">Zinc-finger</keyword>
<evidence type="ECO:0000256" key="6">
    <source>
        <dbReference type="ARBA" id="ARBA00022737"/>
    </source>
</evidence>
<feature type="repeat" description="ANK" evidence="13">
    <location>
        <begin position="515"/>
        <end position="547"/>
    </location>
</feature>
<evidence type="ECO:0000256" key="7">
    <source>
        <dbReference type="ARBA" id="ARBA00022759"/>
    </source>
</evidence>
<keyword evidence="6" id="KW-0677">Repeat</keyword>
<dbReference type="GO" id="GO:0016787">
    <property type="term" value="F:hydrolase activity"/>
    <property type="evidence" value="ECO:0007669"/>
    <property type="project" value="UniProtKB-KW"/>
</dbReference>
<evidence type="ECO:0000256" key="13">
    <source>
        <dbReference type="PROSITE-ProRule" id="PRU00023"/>
    </source>
</evidence>
<evidence type="ECO:0000259" key="17">
    <source>
        <dbReference type="PROSITE" id="PS52044"/>
    </source>
</evidence>
<keyword evidence="4 14" id="KW-0540">Nuclease</keyword>
<proteinExistence type="inferred from homology"/>
<sequence>MSQNTIKIYNSDLFSTICEGLKIADCMKNSNDYQQDAEQTLLQLQTLAVSDSLFCSFCQETFDNAADQRHHYKHEWHRYNLKRNLVGKRPYTKNQFENLKEVLKVDLPSSNSDEEQEFSANSDNEIDDDNSDSDSETFEQYNKNQQLVLLATKHCQVFFSNENNDLFSIYRCLLHQKKTPLSDDDLIGAVKSWKENSQIGVVLVGGGHFAGAVFNGEKVLVHKTFHSYTVRQGQGGSQSTRDNKGGAPKSAGASLRRYNETTQIQHVQTLMSSWEQELQNCHVILYRASGPYNRQILFGGKMPALNKLDPRIRPIPFPTKRATFNEVKRVHDIITAIEMNKNFEVCVLPKIHIRNDSPKSQGSQEHRSKSTSPRKPAINRAKSREIKQKPLPCSLSASDNEDANQQDSVLFCDNQEINLQDALQQYNISESQKTKKKTKKKTKPVKLKIEINEVLVNSRQKIHNAIKMNDIDLLQCILDDIKKSITENKETNDVKFSWTTEEFIKFLNDTSNNSNKNTFLHIVSQNEQCDIVALFLNNGSDPCIRNSQGKTPYCMTENATVRNIFKSYRAQHPDKFNYAKSHIPEVLNEDVATERAEKRREIKKAKREREKIKKKEEEARKFDEDERIRFVHLSDREKRALAAERRILANPSVTSTGLKVLARCFTCGADISGKVPFEYNQNRFCSIDCLKAHRLSNTKNLS</sequence>
<evidence type="ECO:0000256" key="5">
    <source>
        <dbReference type="ARBA" id="ARBA00022723"/>
    </source>
</evidence>
<evidence type="ECO:0000313" key="18">
    <source>
        <dbReference type="EMBL" id="NOV45984.1"/>
    </source>
</evidence>
<accession>A0A6M2DJB8</accession>